<organism evidence="2 3">
    <name type="scientific">Megaselia scalaris</name>
    <name type="common">Humpbacked fly</name>
    <name type="synonym">Phora scalaris</name>
    <dbReference type="NCBI Taxonomy" id="36166"/>
    <lineage>
        <taxon>Eukaryota</taxon>
        <taxon>Metazoa</taxon>
        <taxon>Ecdysozoa</taxon>
        <taxon>Arthropoda</taxon>
        <taxon>Hexapoda</taxon>
        <taxon>Insecta</taxon>
        <taxon>Pterygota</taxon>
        <taxon>Neoptera</taxon>
        <taxon>Endopterygota</taxon>
        <taxon>Diptera</taxon>
        <taxon>Brachycera</taxon>
        <taxon>Muscomorpha</taxon>
        <taxon>Platypezoidea</taxon>
        <taxon>Phoridae</taxon>
        <taxon>Megaseliini</taxon>
        <taxon>Megaselia</taxon>
    </lineage>
</organism>
<reference evidence="3" key="1">
    <citation type="submission" date="2013-02" db="EMBL/GenBank/DDBJ databases">
        <authorList>
            <person name="Hughes D."/>
        </authorList>
    </citation>
    <scope>NUCLEOTIDE SEQUENCE</scope>
    <source>
        <strain>Durham</strain>
        <strain evidence="3">NC isolate 2 -- Noor lab</strain>
    </source>
</reference>
<evidence type="ECO:0000313" key="3">
    <source>
        <dbReference type="Proteomes" id="UP000015102"/>
    </source>
</evidence>
<feature type="region of interest" description="Disordered" evidence="1">
    <location>
        <begin position="162"/>
        <end position="181"/>
    </location>
</feature>
<dbReference type="EnsemblMetazoa" id="MESCA004640-RA">
    <property type="protein sequence ID" value="MESCA004640-PA"/>
    <property type="gene ID" value="MESCA004640"/>
</dbReference>
<feature type="compositionally biased region" description="Polar residues" evidence="1">
    <location>
        <begin position="162"/>
        <end position="176"/>
    </location>
</feature>
<sequence>MTQNPTNPFKKRTGRNRIKLDAAMLNRAKTLILQRATTSQLADQLKISRTFAWRLRKNMLNDCMNSSENGLSDQDVIPLPQQPGCSNDSEEKLMVRKLIKREKDKIRKPNVFINEEMYDRAKEFVNLNMSTLEIARHLNISQMTAWKLRDAITKGIKLTFRQKTSPVPKNTQSQSNARREKLLSKKQKKAQERLERDKQITQEILKIVQEDYSIQYWKISEKLSQKVI</sequence>
<reference evidence="2" key="2">
    <citation type="submission" date="2015-06" db="UniProtKB">
        <authorList>
            <consortium name="EnsemblMetazoa"/>
        </authorList>
    </citation>
    <scope>IDENTIFICATION</scope>
</reference>
<dbReference type="HOGENOM" id="CLU_1215989_0_0_1"/>
<accession>T1GM72</accession>
<protein>
    <submittedName>
        <fullName evidence="2">Uncharacterized protein</fullName>
    </submittedName>
</protein>
<dbReference type="AlphaFoldDB" id="T1GM72"/>
<dbReference type="EMBL" id="CAQQ02199544">
    <property type="status" value="NOT_ANNOTATED_CDS"/>
    <property type="molecule type" value="Genomic_DNA"/>
</dbReference>
<evidence type="ECO:0000256" key="1">
    <source>
        <dbReference type="SAM" id="MobiDB-lite"/>
    </source>
</evidence>
<evidence type="ECO:0000313" key="2">
    <source>
        <dbReference type="EnsemblMetazoa" id="MESCA004640-PA"/>
    </source>
</evidence>
<dbReference type="Proteomes" id="UP000015102">
    <property type="component" value="Unassembled WGS sequence"/>
</dbReference>
<dbReference type="STRING" id="36166.T1GM72"/>
<keyword evidence="3" id="KW-1185">Reference proteome</keyword>
<name>T1GM72_MEGSC</name>
<proteinExistence type="predicted"/>